<evidence type="ECO:0000256" key="3">
    <source>
        <dbReference type="ARBA" id="ARBA00022679"/>
    </source>
</evidence>
<proteinExistence type="inferred from homology"/>
<dbReference type="Proteomes" id="UP001652623">
    <property type="component" value="Chromosome 6"/>
</dbReference>
<feature type="region of interest" description="Disordered" evidence="6">
    <location>
        <begin position="60"/>
        <end position="79"/>
    </location>
</feature>
<evidence type="ECO:0000313" key="8">
    <source>
        <dbReference type="RefSeq" id="XP_015901336.3"/>
    </source>
</evidence>
<dbReference type="InterPro" id="IPR002213">
    <property type="entry name" value="UDP_glucos_trans"/>
</dbReference>
<dbReference type="CDD" id="cd03784">
    <property type="entry name" value="GT1_Gtf-like"/>
    <property type="match status" value="1"/>
</dbReference>
<dbReference type="PANTHER" id="PTHR48047:SF197">
    <property type="entry name" value="SCOPOLETIN GLUCOSYLTRANSFERASE-LIKE"/>
    <property type="match status" value="1"/>
</dbReference>
<dbReference type="GO" id="GO:0035251">
    <property type="term" value="F:UDP-glucosyltransferase activity"/>
    <property type="evidence" value="ECO:0007669"/>
    <property type="project" value="TreeGrafter"/>
</dbReference>
<sequence>MGVEIFVVTGSGQGHLNPCMELCKHLTSRNYHTTLVAPSIVSSAIPFSFTQNPCTSTVHVAGSSGPPVPGQDPMRQQASQDLETHLASRLSKESTHPLCAIIDFQMSWSKEVFWKFNIPVVGFFTFGACAAAMEWGAWKVQAADIKPGELRIISGLPEEMAFEHLDLKRRPEGPPPGGFQLGGPHAAGSNRPTRRGGAPKPGDRPPWVPEIEGSVALMFNTCDDLERTFIDYMSNQMGLPAWGVGPLLPEEYWISSSSESLIRDRQIREHKRQSNYREEHVIQWLDAKPRGSVLYVAFGSEVGPSKDEYPQLASALEESTRPFIWVIQSGSGIPGSTKEVYFPDGLDRKVGERGLIICGWGPQLLILSHPSTGGFLSHCGWNSTVEAFGLGVPLLAWPFRGDQYYNAKWLIKHLKVGHRVCEDSSQMVTKDDISRGIEVIMEDEEIKKKAGALRGKLAHGFPQSSEDALDAFEHFISQSKVLHK</sequence>
<dbReference type="AlphaFoldDB" id="A0A6P4AIJ9"/>
<dbReference type="GeneID" id="107434385"/>
<keyword evidence="7" id="KW-1185">Reference proteome</keyword>
<keyword evidence="2 4" id="KW-0328">Glycosyltransferase</keyword>
<feature type="region of interest" description="Disordered" evidence="6">
    <location>
        <begin position="168"/>
        <end position="207"/>
    </location>
</feature>
<name>A0A6P4AIJ9_ZIZJJ</name>
<dbReference type="InterPro" id="IPR035595">
    <property type="entry name" value="UDP_glycos_trans_CS"/>
</dbReference>
<dbReference type="FunFam" id="3.40.50.2000:FF:000060">
    <property type="entry name" value="Glycosyltransferase"/>
    <property type="match status" value="1"/>
</dbReference>
<evidence type="ECO:0000256" key="6">
    <source>
        <dbReference type="SAM" id="MobiDB-lite"/>
    </source>
</evidence>
<dbReference type="KEGG" id="zju:107434385"/>
<comment type="similarity">
    <text evidence="1 4">Belongs to the UDP-glycosyltransferase family.</text>
</comment>
<dbReference type="EC" id="2.4.1.-" evidence="5"/>
<dbReference type="SUPFAM" id="SSF53756">
    <property type="entry name" value="UDP-Glycosyltransferase/glycogen phosphorylase"/>
    <property type="match status" value="1"/>
</dbReference>
<keyword evidence="3 4" id="KW-0808">Transferase</keyword>
<dbReference type="PROSITE" id="PS00375">
    <property type="entry name" value="UDPGT"/>
    <property type="match status" value="1"/>
</dbReference>
<dbReference type="PANTHER" id="PTHR48047">
    <property type="entry name" value="GLYCOSYLTRANSFERASE"/>
    <property type="match status" value="1"/>
</dbReference>
<dbReference type="Pfam" id="PF00201">
    <property type="entry name" value="UDPGT"/>
    <property type="match status" value="1"/>
</dbReference>
<evidence type="ECO:0000256" key="1">
    <source>
        <dbReference type="ARBA" id="ARBA00009995"/>
    </source>
</evidence>
<evidence type="ECO:0000256" key="4">
    <source>
        <dbReference type="RuleBase" id="RU003718"/>
    </source>
</evidence>
<dbReference type="RefSeq" id="XP_015901336.3">
    <property type="nucleotide sequence ID" value="XM_016045850.4"/>
</dbReference>
<accession>A0A6P4AIJ9</accession>
<evidence type="ECO:0000256" key="2">
    <source>
        <dbReference type="ARBA" id="ARBA00022676"/>
    </source>
</evidence>
<evidence type="ECO:0000256" key="5">
    <source>
        <dbReference type="RuleBase" id="RU362057"/>
    </source>
</evidence>
<evidence type="ECO:0000313" key="7">
    <source>
        <dbReference type="Proteomes" id="UP001652623"/>
    </source>
</evidence>
<protein>
    <recommendedName>
        <fullName evidence="5">Glycosyltransferase</fullName>
        <ecNumber evidence="5">2.4.1.-</ecNumber>
    </recommendedName>
</protein>
<gene>
    <name evidence="8" type="primary">LOC107434385</name>
</gene>
<dbReference type="Gene3D" id="3.40.50.2000">
    <property type="entry name" value="Glycogen Phosphorylase B"/>
    <property type="match status" value="2"/>
</dbReference>
<reference evidence="8" key="1">
    <citation type="submission" date="2025-08" db="UniProtKB">
        <authorList>
            <consortium name="RefSeq"/>
        </authorList>
    </citation>
    <scope>IDENTIFICATION</scope>
    <source>
        <tissue evidence="8">Seedling</tissue>
    </source>
</reference>
<organism evidence="7 8">
    <name type="scientific">Ziziphus jujuba</name>
    <name type="common">Chinese jujube</name>
    <name type="synonym">Ziziphus sativa</name>
    <dbReference type="NCBI Taxonomy" id="326968"/>
    <lineage>
        <taxon>Eukaryota</taxon>
        <taxon>Viridiplantae</taxon>
        <taxon>Streptophyta</taxon>
        <taxon>Embryophyta</taxon>
        <taxon>Tracheophyta</taxon>
        <taxon>Spermatophyta</taxon>
        <taxon>Magnoliopsida</taxon>
        <taxon>eudicotyledons</taxon>
        <taxon>Gunneridae</taxon>
        <taxon>Pentapetalae</taxon>
        <taxon>rosids</taxon>
        <taxon>fabids</taxon>
        <taxon>Rosales</taxon>
        <taxon>Rhamnaceae</taxon>
        <taxon>Paliureae</taxon>
        <taxon>Ziziphus</taxon>
    </lineage>
</organism>